<evidence type="ECO:0000313" key="3">
    <source>
        <dbReference type="EMBL" id="DAE12195.1"/>
    </source>
</evidence>
<organism evidence="3">
    <name type="scientific">Siphoviridae sp. ctMOb8</name>
    <dbReference type="NCBI Taxonomy" id="2825460"/>
    <lineage>
        <taxon>Viruses</taxon>
        <taxon>Duplodnaviria</taxon>
        <taxon>Heunggongvirae</taxon>
        <taxon>Uroviricota</taxon>
        <taxon>Caudoviricetes</taxon>
    </lineage>
</organism>
<dbReference type="InterPro" id="IPR019396">
    <property type="entry name" value="TM_Fragile-X-F-assoc"/>
</dbReference>
<keyword evidence="2" id="KW-1133">Transmembrane helix</keyword>
<accession>A0A8S5Q0C2</accession>
<keyword evidence="2" id="KW-0812">Transmembrane</keyword>
<protein>
    <submittedName>
        <fullName evidence="3">Shock protein B</fullName>
    </submittedName>
</protein>
<evidence type="ECO:0000256" key="2">
    <source>
        <dbReference type="SAM" id="Phobius"/>
    </source>
</evidence>
<feature type="coiled-coil region" evidence="1">
    <location>
        <begin position="69"/>
        <end position="96"/>
    </location>
</feature>
<keyword evidence="2" id="KW-0472">Membrane</keyword>
<evidence type="ECO:0000256" key="1">
    <source>
        <dbReference type="SAM" id="Coils"/>
    </source>
</evidence>
<dbReference type="EMBL" id="BK015544">
    <property type="protein sequence ID" value="DAE12195.1"/>
    <property type="molecule type" value="Genomic_DNA"/>
</dbReference>
<reference evidence="3" key="1">
    <citation type="journal article" date="2021" name="Proc. Natl. Acad. Sci. U.S.A.">
        <title>A Catalog of Tens of Thousands of Viruses from Human Metagenomes Reveals Hidden Associations with Chronic Diseases.</title>
        <authorList>
            <person name="Tisza M.J."/>
            <person name="Buck C.B."/>
        </authorList>
    </citation>
    <scope>NUCLEOTIDE SEQUENCE</scope>
    <source>
        <strain evidence="3">CtMOb8</strain>
    </source>
</reference>
<dbReference type="Pfam" id="PF10269">
    <property type="entry name" value="Tmemb_185A"/>
    <property type="match status" value="1"/>
</dbReference>
<sequence length="98" mass="11541">MKFGIIDFMMASLQVAFIVMKLCGAISWSWWLVMLPILLAVVLNVLVLFLYVFAKWHKSRQLFKQYGTDNELAIRVKKMQQERAKLERERSQSTTTKQ</sequence>
<keyword evidence="1" id="KW-0175">Coiled coil</keyword>
<feature type="transmembrane region" description="Helical" evidence="2">
    <location>
        <begin position="37"/>
        <end position="54"/>
    </location>
</feature>
<proteinExistence type="predicted"/>
<name>A0A8S5Q0C2_9CAUD</name>